<dbReference type="SUPFAM" id="SSF56366">
    <property type="entry name" value="SMAD MH1 domain"/>
    <property type="match status" value="1"/>
</dbReference>
<feature type="region of interest" description="Disordered" evidence="22">
    <location>
        <begin position="921"/>
        <end position="964"/>
    </location>
</feature>
<evidence type="ECO:0000256" key="21">
    <source>
        <dbReference type="RuleBase" id="RU361195"/>
    </source>
</evidence>
<gene>
    <name evidence="27" type="ORF">QTP70_021125</name>
</gene>
<evidence type="ECO:0000256" key="20">
    <source>
        <dbReference type="PROSITE-ProRule" id="PRU00175"/>
    </source>
</evidence>
<dbReference type="GO" id="GO:0071144">
    <property type="term" value="C:heteromeric SMAD protein complex"/>
    <property type="evidence" value="ECO:0007669"/>
    <property type="project" value="TreeGrafter"/>
</dbReference>
<dbReference type="Pfam" id="PF13639">
    <property type="entry name" value="zf-RING_2"/>
    <property type="match status" value="1"/>
</dbReference>
<evidence type="ECO:0000256" key="13">
    <source>
        <dbReference type="ARBA" id="ARBA00022833"/>
    </source>
</evidence>
<dbReference type="GO" id="GO:0009953">
    <property type="term" value="P:dorsal/ventral pattern formation"/>
    <property type="evidence" value="ECO:0007669"/>
    <property type="project" value="UniProtKB-ARBA"/>
</dbReference>
<dbReference type="InterPro" id="IPR003619">
    <property type="entry name" value="MAD_homology1_Dwarfin-type"/>
</dbReference>
<dbReference type="InterPro" id="IPR013019">
    <property type="entry name" value="MAD_homology_MH1"/>
</dbReference>
<dbReference type="Pfam" id="PF25563">
    <property type="entry name" value="TPR_SYVN1_N"/>
    <property type="match status" value="1"/>
</dbReference>
<dbReference type="Pfam" id="PF03166">
    <property type="entry name" value="MH2"/>
    <property type="match status" value="1"/>
</dbReference>
<dbReference type="PROSITE" id="PS50089">
    <property type="entry name" value="ZF_RING_2"/>
    <property type="match status" value="1"/>
</dbReference>
<dbReference type="SUPFAM" id="SSF49879">
    <property type="entry name" value="SMAD/FHA domain"/>
    <property type="match status" value="1"/>
</dbReference>
<dbReference type="InterPro" id="IPR036578">
    <property type="entry name" value="SMAD_MH1_sf"/>
</dbReference>
<evidence type="ECO:0000313" key="27">
    <source>
        <dbReference type="EMBL" id="KAK3535812.1"/>
    </source>
</evidence>
<comment type="catalytic activity">
    <reaction evidence="1">
        <text>S-ubiquitinyl-[E2 ubiquitin-conjugating enzyme]-L-cysteine + [acceptor protein]-L-lysine = [E2 ubiquitin-conjugating enzyme]-L-cysteine + N(6)-ubiquitinyl-[acceptor protein]-L-lysine.</text>
        <dbReference type="EC" id="2.3.2.27"/>
    </reaction>
</comment>
<dbReference type="SMART" id="SM00184">
    <property type="entry name" value="RING"/>
    <property type="match status" value="1"/>
</dbReference>
<keyword evidence="28" id="KW-1185">Reference proteome</keyword>
<dbReference type="SMART" id="SM00523">
    <property type="entry name" value="DWA"/>
    <property type="match status" value="1"/>
</dbReference>
<dbReference type="InterPro" id="IPR008984">
    <property type="entry name" value="SMAD_FHA_dom_sf"/>
</dbReference>
<keyword evidence="13" id="KW-0862">Zinc</keyword>
<dbReference type="FunFam" id="3.30.40.10:FF:000088">
    <property type="entry name" value="E3 ubiquitin-protein ligase synoviolin"/>
    <property type="match status" value="1"/>
</dbReference>
<dbReference type="Proteomes" id="UP001274896">
    <property type="component" value="Unassembled WGS sequence"/>
</dbReference>
<evidence type="ECO:0000256" key="17">
    <source>
        <dbReference type="ARBA" id="ARBA00023136"/>
    </source>
</evidence>
<dbReference type="GO" id="GO:0060395">
    <property type="term" value="P:SMAD protein signal transduction"/>
    <property type="evidence" value="ECO:0007669"/>
    <property type="project" value="TreeGrafter"/>
</dbReference>
<evidence type="ECO:0000256" key="14">
    <source>
        <dbReference type="ARBA" id="ARBA00022989"/>
    </source>
</evidence>
<dbReference type="GO" id="GO:0000981">
    <property type="term" value="F:DNA-binding transcription factor activity, RNA polymerase II-specific"/>
    <property type="evidence" value="ECO:0007669"/>
    <property type="project" value="TreeGrafter"/>
</dbReference>
<dbReference type="GO" id="GO:0008270">
    <property type="term" value="F:zinc ion binding"/>
    <property type="evidence" value="ECO:0007669"/>
    <property type="project" value="UniProtKB-KW"/>
</dbReference>
<name>A0AAE0QX24_9TELE</name>
<dbReference type="CDD" id="cd16479">
    <property type="entry name" value="RING-H2_synoviolin"/>
    <property type="match status" value="1"/>
</dbReference>
<keyword evidence="6 21" id="KW-0963">Cytoplasm</keyword>
<feature type="transmembrane region" description="Helical" evidence="23">
    <location>
        <begin position="630"/>
        <end position="647"/>
    </location>
</feature>
<dbReference type="InterPro" id="IPR013790">
    <property type="entry name" value="Dwarfin"/>
</dbReference>
<evidence type="ECO:0000256" key="6">
    <source>
        <dbReference type="ARBA" id="ARBA00022490"/>
    </source>
</evidence>
<comment type="subcellular location">
    <subcellularLocation>
        <location evidence="21">Cytoplasm</location>
    </subcellularLocation>
    <subcellularLocation>
        <location evidence="21">Nucleus</location>
    </subcellularLocation>
    <subcellularLocation>
        <location evidence="2">Endoplasmic reticulum membrane</location>
        <topology evidence="2">Multi-pass membrane protein</topology>
    </subcellularLocation>
</comment>
<feature type="domain" description="RING-type" evidence="24">
    <location>
        <begin position="818"/>
        <end position="857"/>
    </location>
</feature>
<dbReference type="InterPro" id="IPR057992">
    <property type="entry name" value="TPR_SYVN1_N"/>
</dbReference>
<evidence type="ECO:0000256" key="11">
    <source>
        <dbReference type="ARBA" id="ARBA00022786"/>
    </source>
</evidence>
<evidence type="ECO:0000256" key="12">
    <source>
        <dbReference type="ARBA" id="ARBA00022824"/>
    </source>
</evidence>
<keyword evidence="16" id="KW-0238">DNA-binding</keyword>
<dbReference type="GO" id="GO:0000978">
    <property type="term" value="F:RNA polymerase II cis-regulatory region sequence-specific DNA binding"/>
    <property type="evidence" value="ECO:0007669"/>
    <property type="project" value="TreeGrafter"/>
</dbReference>
<proteinExistence type="inferred from homology"/>
<feature type="transmembrane region" description="Helical" evidence="23">
    <location>
        <begin position="737"/>
        <end position="757"/>
    </location>
</feature>
<dbReference type="CDD" id="cd10490">
    <property type="entry name" value="MH1_SMAD_1_5_9"/>
    <property type="match status" value="1"/>
</dbReference>
<evidence type="ECO:0000256" key="19">
    <source>
        <dbReference type="ARBA" id="ARBA00023242"/>
    </source>
</evidence>
<comment type="similarity">
    <text evidence="5">Belongs to the HRD1 family.</text>
</comment>
<keyword evidence="17 23" id="KW-0472">Membrane</keyword>
<evidence type="ECO:0000256" key="3">
    <source>
        <dbReference type="ARBA" id="ARBA00004906"/>
    </source>
</evidence>
<dbReference type="InterPro" id="IPR013083">
    <property type="entry name" value="Znf_RING/FYVE/PHD"/>
</dbReference>
<dbReference type="SMART" id="SM00524">
    <property type="entry name" value="DWB"/>
    <property type="match status" value="1"/>
</dbReference>
<feature type="domain" description="MH1" evidence="25">
    <location>
        <begin position="13"/>
        <end position="137"/>
    </location>
</feature>
<dbReference type="EMBL" id="JAUCMX010000009">
    <property type="protein sequence ID" value="KAK3535812.1"/>
    <property type="molecule type" value="Genomic_DNA"/>
</dbReference>
<evidence type="ECO:0000259" key="26">
    <source>
        <dbReference type="PROSITE" id="PS51076"/>
    </source>
</evidence>
<dbReference type="InterPro" id="IPR001841">
    <property type="entry name" value="Znf_RING"/>
</dbReference>
<dbReference type="SUPFAM" id="SSF57850">
    <property type="entry name" value="RING/U-box"/>
    <property type="match status" value="1"/>
</dbReference>
<dbReference type="Pfam" id="PF03165">
    <property type="entry name" value="MH1"/>
    <property type="match status" value="1"/>
</dbReference>
<dbReference type="Gene3D" id="3.90.520.10">
    <property type="entry name" value="SMAD MH1 domain"/>
    <property type="match status" value="1"/>
</dbReference>
<dbReference type="InterPro" id="IPR001132">
    <property type="entry name" value="SMAD_dom_Dwarfin-type"/>
</dbReference>
<dbReference type="GO" id="GO:0030509">
    <property type="term" value="P:BMP signaling pathway"/>
    <property type="evidence" value="ECO:0007669"/>
    <property type="project" value="TreeGrafter"/>
</dbReference>
<dbReference type="GO" id="GO:0005789">
    <property type="term" value="C:endoplasmic reticulum membrane"/>
    <property type="evidence" value="ECO:0007669"/>
    <property type="project" value="UniProtKB-SubCell"/>
</dbReference>
<evidence type="ECO:0000256" key="22">
    <source>
        <dbReference type="SAM" id="MobiDB-lite"/>
    </source>
</evidence>
<feature type="transmembrane region" description="Helical" evidence="23">
    <location>
        <begin position="531"/>
        <end position="551"/>
    </location>
</feature>
<keyword evidence="14 23" id="KW-1133">Transmembrane helix</keyword>
<evidence type="ECO:0000256" key="8">
    <source>
        <dbReference type="ARBA" id="ARBA00022692"/>
    </source>
</evidence>
<keyword evidence="15 21" id="KW-0805">Transcription regulation</keyword>
<dbReference type="FunFam" id="2.60.200.10:FF:000001">
    <property type="entry name" value="Mothers against decapentaplegic homolog"/>
    <property type="match status" value="1"/>
</dbReference>
<keyword evidence="7" id="KW-0808">Transferase</keyword>
<feature type="compositionally biased region" description="Low complexity" evidence="22">
    <location>
        <begin position="924"/>
        <end position="964"/>
    </location>
</feature>
<dbReference type="GO" id="GO:0050821">
    <property type="term" value="P:protein stabilization"/>
    <property type="evidence" value="ECO:0007669"/>
    <property type="project" value="UniProtKB-ARBA"/>
</dbReference>
<dbReference type="PANTHER" id="PTHR13703:SF36">
    <property type="entry name" value="MOTHERS AGAINST DECAPENTAPLEGIC HOMOLOG 5"/>
    <property type="match status" value="1"/>
</dbReference>
<feature type="compositionally biased region" description="Low complexity" evidence="22">
    <location>
        <begin position="199"/>
        <end position="216"/>
    </location>
</feature>
<dbReference type="GO" id="GO:1902236">
    <property type="term" value="P:negative regulation of endoplasmic reticulum stress-induced intrinsic apoptotic signaling pathway"/>
    <property type="evidence" value="ECO:0007669"/>
    <property type="project" value="UniProtKB-ARBA"/>
</dbReference>
<evidence type="ECO:0000256" key="23">
    <source>
        <dbReference type="SAM" id="Phobius"/>
    </source>
</evidence>
<dbReference type="GO" id="GO:0070411">
    <property type="term" value="F:I-SMAD binding"/>
    <property type="evidence" value="ECO:0007669"/>
    <property type="project" value="TreeGrafter"/>
</dbReference>
<feature type="transmembrane region" description="Helical" evidence="23">
    <location>
        <begin position="571"/>
        <end position="588"/>
    </location>
</feature>
<sequence length="1142" mass="125774">MTSMSSLFSFTSPAVKRLLGWKQGDEEEKWAEKAVDALVKKLKKKKGAMEDLEKALSSPGQPSKCVTIPRSLDGRLQVSHRKGLPHVIYCRVWRWPDLQSHHELKPLEVCEYPFGSKQKEVCINPYHYKRVESPVLPPVLVPRHSEFNPQHSLLVQFRNLSHNEPHMPVNATYPESFQQHSGGSSFSISPNSPYPPSPASSGTYPNSPASSGPSSPFQLPADTPPPAYMPPEESMGQDGSNPMDTGSNMVPRGDVQPVEYEEPSHWCSIVYYELNNRVGEAYHASSTSVLVDGFTDPSNNKNRFCLGLLSNVNRNSTIENTRRHIGKGVHLYYVGGEVYAECLSDTSIFVQSRNCNYHHGFHPTTVCKIPSGCSLKIFNNQEFAQLLAQSVNHGFEAVYELTKMCTIRMSFVKGWGAEYHRQDVTSTPCWIEVHLHGPLQWLDKVLTQMVRAVYVSVERDVIVLDGDLDAVVVYVSAAALSSATLAYGAAVSAHSEAQAGASVSSYVLDTEQKNSKKLLILLATNANMVRAALVTATSLALTGAVVAHAYFLKHQFYPTVVYLTKSSPSMAVLYIQAFVLVFLLGKFMRKVFFGQLRAAEMEHLIERSWYAVTETCLAFTVFRDDFSPRFVALFTLLLFLKCFHWLAEDRVDFMERSPNISWVFHFRVLSLMVLLGVLDFLFVNHACHSIITRGASVQLVFGFEYAILMTMVLTTFIKYTLHTIDLQSENPWENKAVYMLYTELFTGFIKVLLYMAFMTIMIKVHTFPLFAIRPMYLAMRQFKKAVTDAIMSRRAIRNMNTLYPDATPEDLQASDNVCIICREEMVIGAKKLPCNHIFHSSCLRSWFQRQQTCPTCRMDVLRASQPNTPPAPAAPAPPAAPAAPANAPAPPAANVAPGVMPQFPPGLFPFWAPFPGAVPPAAAPPAAQAASSTPQTGADAIQTSGAESGASSSSQTGTDGAAAAAAPMAGVPGFPFSMPPPFPSAPWLPMPPPPPFMSTMPPPPPSLSTMSEEELRELEQEGRRGLEARLQCLQNIHTLLDAAMLNIHHYLTTVATLSPPRAESSTNEASGSGKTEASSQENGTQITGPVNGATGFSQPDSSTGDEKKEKEEEEAEVDGEPSAAELRRRRLRKLDTTPPLDN</sequence>
<keyword evidence="12" id="KW-0256">Endoplasmic reticulum</keyword>
<feature type="transmembrane region" description="Helical" evidence="23">
    <location>
        <begin position="695"/>
        <end position="717"/>
    </location>
</feature>
<accession>A0AAE0QX24</accession>
<dbReference type="CDD" id="cd10497">
    <property type="entry name" value="MH2_SMAD_1_5_9"/>
    <property type="match status" value="1"/>
</dbReference>
<dbReference type="GO" id="GO:0030154">
    <property type="term" value="P:cell differentiation"/>
    <property type="evidence" value="ECO:0007669"/>
    <property type="project" value="TreeGrafter"/>
</dbReference>
<comment type="similarity">
    <text evidence="4 21">Belongs to the dwarfin/SMAD family.</text>
</comment>
<feature type="region of interest" description="Disordered" evidence="22">
    <location>
        <begin position="1058"/>
        <end position="1142"/>
    </location>
</feature>
<evidence type="ECO:0000313" key="28">
    <source>
        <dbReference type="Proteomes" id="UP001274896"/>
    </source>
</evidence>
<evidence type="ECO:0000256" key="10">
    <source>
        <dbReference type="ARBA" id="ARBA00022771"/>
    </source>
</evidence>
<evidence type="ECO:0000259" key="24">
    <source>
        <dbReference type="PROSITE" id="PS50089"/>
    </source>
</evidence>
<feature type="domain" description="MH2" evidence="26">
    <location>
        <begin position="266"/>
        <end position="458"/>
    </location>
</feature>
<protein>
    <recommendedName>
        <fullName evidence="21">Mothers against decapentaplegic homolog</fullName>
        <shortName evidence="21">MAD homolog</shortName>
        <shortName evidence="21">Mothers against DPP homolog</shortName>
    </recommendedName>
    <alternativeName>
        <fullName evidence="21">SMAD family member</fullName>
    </alternativeName>
</protein>
<keyword evidence="9" id="KW-0479">Metal-binding</keyword>
<dbReference type="Gene3D" id="3.30.40.10">
    <property type="entry name" value="Zinc/RING finger domain, C3HC4 (zinc finger)"/>
    <property type="match status" value="1"/>
</dbReference>
<dbReference type="InterPro" id="IPR017855">
    <property type="entry name" value="SMAD-like_dom_sf"/>
</dbReference>
<evidence type="ECO:0000256" key="7">
    <source>
        <dbReference type="ARBA" id="ARBA00022679"/>
    </source>
</evidence>
<keyword evidence="19 21" id="KW-0539">Nucleus</keyword>
<evidence type="ECO:0000256" key="9">
    <source>
        <dbReference type="ARBA" id="ARBA00022723"/>
    </source>
</evidence>
<reference evidence="27" key="1">
    <citation type="submission" date="2023-06" db="EMBL/GenBank/DDBJ databases">
        <title>Male Hemibagrus guttatus genome.</title>
        <authorList>
            <person name="Bian C."/>
        </authorList>
    </citation>
    <scope>NUCLEOTIDE SEQUENCE</scope>
    <source>
        <strain evidence="27">Male_cb2023</strain>
        <tissue evidence="27">Muscle</tissue>
    </source>
</reference>
<evidence type="ECO:0000256" key="16">
    <source>
        <dbReference type="ARBA" id="ARBA00023125"/>
    </source>
</evidence>
<comment type="caution">
    <text evidence="27">The sequence shown here is derived from an EMBL/GenBank/DDBJ whole genome shotgun (WGS) entry which is preliminary data.</text>
</comment>
<evidence type="ECO:0000256" key="4">
    <source>
        <dbReference type="ARBA" id="ARBA00005545"/>
    </source>
</evidence>
<feature type="region of interest" description="Disordered" evidence="22">
    <location>
        <begin position="166"/>
        <end position="253"/>
    </location>
</feature>
<keyword evidence="11" id="KW-0833">Ubl conjugation pathway</keyword>
<keyword evidence="10 20" id="KW-0863">Zinc-finger</keyword>
<dbReference type="PROSITE" id="PS51076">
    <property type="entry name" value="MH2"/>
    <property type="match status" value="1"/>
</dbReference>
<comment type="pathway">
    <text evidence="3">Protein modification; protein ubiquitination.</text>
</comment>
<dbReference type="PROSITE" id="PS51075">
    <property type="entry name" value="MH1"/>
    <property type="match status" value="1"/>
</dbReference>
<dbReference type="GO" id="GO:0061630">
    <property type="term" value="F:ubiquitin protein ligase activity"/>
    <property type="evidence" value="ECO:0007669"/>
    <property type="project" value="UniProtKB-EC"/>
</dbReference>
<feature type="transmembrane region" description="Helical" evidence="23">
    <location>
        <begin position="662"/>
        <end position="683"/>
    </location>
</feature>
<dbReference type="FunFam" id="3.90.520.10:FF:000001">
    <property type="entry name" value="Mothers against decapentaplegic homolog"/>
    <property type="match status" value="1"/>
</dbReference>
<keyword evidence="18 21" id="KW-0804">Transcription</keyword>
<evidence type="ECO:0000256" key="18">
    <source>
        <dbReference type="ARBA" id="ARBA00023163"/>
    </source>
</evidence>
<evidence type="ECO:0000256" key="1">
    <source>
        <dbReference type="ARBA" id="ARBA00000900"/>
    </source>
</evidence>
<dbReference type="GO" id="GO:0009653">
    <property type="term" value="P:anatomical structure morphogenesis"/>
    <property type="evidence" value="ECO:0007669"/>
    <property type="project" value="TreeGrafter"/>
</dbReference>
<evidence type="ECO:0000256" key="5">
    <source>
        <dbReference type="ARBA" id="ARBA00010089"/>
    </source>
</evidence>
<feature type="compositionally biased region" description="Polar residues" evidence="22">
    <location>
        <begin position="237"/>
        <end position="248"/>
    </location>
</feature>
<feature type="compositionally biased region" description="Polar residues" evidence="22">
    <location>
        <begin position="1063"/>
        <end position="1102"/>
    </location>
</feature>
<dbReference type="AlphaFoldDB" id="A0AAE0QX24"/>
<feature type="compositionally biased region" description="Low complexity" evidence="22">
    <location>
        <begin position="181"/>
        <end position="191"/>
    </location>
</feature>
<feature type="region of interest" description="Disordered" evidence="22">
    <location>
        <begin position="867"/>
        <end position="890"/>
    </location>
</feature>
<dbReference type="InterPro" id="IPR058051">
    <property type="entry name" value="Znf_RING_synoviolin"/>
</dbReference>
<dbReference type="Gene3D" id="2.60.200.10">
    <property type="match status" value="1"/>
</dbReference>
<organism evidence="27 28">
    <name type="scientific">Hemibagrus guttatus</name>
    <dbReference type="NCBI Taxonomy" id="175788"/>
    <lineage>
        <taxon>Eukaryota</taxon>
        <taxon>Metazoa</taxon>
        <taxon>Chordata</taxon>
        <taxon>Craniata</taxon>
        <taxon>Vertebrata</taxon>
        <taxon>Euteleostomi</taxon>
        <taxon>Actinopterygii</taxon>
        <taxon>Neopterygii</taxon>
        <taxon>Teleostei</taxon>
        <taxon>Ostariophysi</taxon>
        <taxon>Siluriformes</taxon>
        <taxon>Bagridae</taxon>
        <taxon>Hemibagrus</taxon>
    </lineage>
</organism>
<evidence type="ECO:0000256" key="2">
    <source>
        <dbReference type="ARBA" id="ARBA00004477"/>
    </source>
</evidence>
<dbReference type="GO" id="GO:0044322">
    <property type="term" value="C:endoplasmic reticulum quality control compartment"/>
    <property type="evidence" value="ECO:0007669"/>
    <property type="project" value="UniProtKB-ARBA"/>
</dbReference>
<evidence type="ECO:0000259" key="25">
    <source>
        <dbReference type="PROSITE" id="PS51075"/>
    </source>
</evidence>
<dbReference type="PANTHER" id="PTHR13703">
    <property type="entry name" value="SMAD"/>
    <property type="match status" value="1"/>
</dbReference>
<evidence type="ECO:0000256" key="15">
    <source>
        <dbReference type="ARBA" id="ARBA00023015"/>
    </source>
</evidence>
<dbReference type="GO" id="GO:0007179">
    <property type="term" value="P:transforming growth factor beta receptor signaling pathway"/>
    <property type="evidence" value="ECO:0007669"/>
    <property type="project" value="TreeGrafter"/>
</dbReference>
<dbReference type="GO" id="GO:0009880">
    <property type="term" value="P:embryonic pattern specification"/>
    <property type="evidence" value="ECO:0007669"/>
    <property type="project" value="UniProtKB-ARBA"/>
</dbReference>
<keyword evidence="8 23" id="KW-0812">Transmembrane</keyword>